<sequence>MSRTALMLSSVVAVEERPLRRSSWNTAPDGSDDDVLANRKVISNPRGGPPSNPNLTDDPREGRPSTATTEDNTSAVRLKIKTDKILISRFGQA</sequence>
<comment type="caution">
    <text evidence="2">The sequence shown here is derived from an EMBL/GenBank/DDBJ whole genome shotgun (WGS) entry which is preliminary data.</text>
</comment>
<evidence type="ECO:0000313" key="3">
    <source>
        <dbReference type="Proteomes" id="UP000299102"/>
    </source>
</evidence>
<feature type="compositionally biased region" description="Polar residues" evidence="1">
    <location>
        <begin position="65"/>
        <end position="75"/>
    </location>
</feature>
<evidence type="ECO:0000256" key="1">
    <source>
        <dbReference type="SAM" id="MobiDB-lite"/>
    </source>
</evidence>
<feature type="region of interest" description="Disordered" evidence="1">
    <location>
        <begin position="17"/>
        <end position="75"/>
    </location>
</feature>
<evidence type="ECO:0000313" key="2">
    <source>
        <dbReference type="EMBL" id="GBP79315.1"/>
    </source>
</evidence>
<proteinExistence type="predicted"/>
<name>A0A4C1YY99_EUMVA</name>
<accession>A0A4C1YY99</accession>
<dbReference type="AlphaFoldDB" id="A0A4C1YY99"/>
<protein>
    <submittedName>
        <fullName evidence="2">Uncharacterized protein</fullName>
    </submittedName>
</protein>
<organism evidence="2 3">
    <name type="scientific">Eumeta variegata</name>
    <name type="common">Bagworm moth</name>
    <name type="synonym">Eumeta japonica</name>
    <dbReference type="NCBI Taxonomy" id="151549"/>
    <lineage>
        <taxon>Eukaryota</taxon>
        <taxon>Metazoa</taxon>
        <taxon>Ecdysozoa</taxon>
        <taxon>Arthropoda</taxon>
        <taxon>Hexapoda</taxon>
        <taxon>Insecta</taxon>
        <taxon>Pterygota</taxon>
        <taxon>Neoptera</taxon>
        <taxon>Endopterygota</taxon>
        <taxon>Lepidoptera</taxon>
        <taxon>Glossata</taxon>
        <taxon>Ditrysia</taxon>
        <taxon>Tineoidea</taxon>
        <taxon>Psychidae</taxon>
        <taxon>Oiketicinae</taxon>
        <taxon>Eumeta</taxon>
    </lineage>
</organism>
<dbReference type="EMBL" id="BGZK01001409">
    <property type="protein sequence ID" value="GBP79315.1"/>
    <property type="molecule type" value="Genomic_DNA"/>
</dbReference>
<keyword evidence="3" id="KW-1185">Reference proteome</keyword>
<gene>
    <name evidence="2" type="ORF">EVAR_55373_1</name>
</gene>
<reference evidence="2 3" key="1">
    <citation type="journal article" date="2019" name="Commun. Biol.">
        <title>The bagworm genome reveals a unique fibroin gene that provides high tensile strength.</title>
        <authorList>
            <person name="Kono N."/>
            <person name="Nakamura H."/>
            <person name="Ohtoshi R."/>
            <person name="Tomita M."/>
            <person name="Numata K."/>
            <person name="Arakawa K."/>
        </authorList>
    </citation>
    <scope>NUCLEOTIDE SEQUENCE [LARGE SCALE GENOMIC DNA]</scope>
</reference>
<dbReference type="Proteomes" id="UP000299102">
    <property type="component" value="Unassembled WGS sequence"/>
</dbReference>